<feature type="domain" description="Transducer of regulated CREB activity N-terminal" evidence="11">
    <location>
        <begin position="9"/>
        <end position="76"/>
    </location>
</feature>
<evidence type="ECO:0000256" key="7">
    <source>
        <dbReference type="ARBA" id="ARBA00023159"/>
    </source>
</evidence>
<comment type="similarity">
    <text evidence="3">Belongs to the TORC family.</text>
</comment>
<evidence type="ECO:0000256" key="4">
    <source>
        <dbReference type="ARBA" id="ARBA00022490"/>
    </source>
</evidence>
<protein>
    <recommendedName>
        <fullName evidence="11">Transducer of regulated CREB activity N-terminal domain-containing protein</fullName>
    </recommendedName>
</protein>
<dbReference type="AlphaFoldDB" id="A0A8S1H659"/>
<dbReference type="InterPro" id="IPR024786">
    <property type="entry name" value="TORC"/>
</dbReference>
<accession>A0A8S1H659</accession>
<reference evidence="12" key="1">
    <citation type="submission" date="2020-10" db="EMBL/GenBank/DDBJ databases">
        <authorList>
            <person name="Kikuchi T."/>
        </authorList>
    </citation>
    <scope>NUCLEOTIDE SEQUENCE</scope>
    <source>
        <strain evidence="12">NKZ352</strain>
    </source>
</reference>
<keyword evidence="5" id="KW-0597">Phosphoprotein</keyword>
<organism evidence="12 13">
    <name type="scientific">Caenorhabditis auriculariae</name>
    <dbReference type="NCBI Taxonomy" id="2777116"/>
    <lineage>
        <taxon>Eukaryota</taxon>
        <taxon>Metazoa</taxon>
        <taxon>Ecdysozoa</taxon>
        <taxon>Nematoda</taxon>
        <taxon>Chromadorea</taxon>
        <taxon>Rhabditida</taxon>
        <taxon>Rhabditina</taxon>
        <taxon>Rhabditomorpha</taxon>
        <taxon>Rhabditoidea</taxon>
        <taxon>Rhabditidae</taxon>
        <taxon>Peloderinae</taxon>
        <taxon>Caenorhabditis</taxon>
    </lineage>
</organism>
<dbReference type="PANTHER" id="PTHR13589">
    <property type="entry name" value="CREB-REGULATED TRANSCRIPTION COACTIVATOR"/>
    <property type="match status" value="1"/>
</dbReference>
<keyword evidence="7" id="KW-0010">Activator</keyword>
<dbReference type="OrthoDB" id="8947034at2759"/>
<proteinExistence type="inferred from homology"/>
<dbReference type="GO" id="GO:0008140">
    <property type="term" value="F:cAMP response element binding protein binding"/>
    <property type="evidence" value="ECO:0007669"/>
    <property type="project" value="InterPro"/>
</dbReference>
<comment type="caution">
    <text evidence="12">The sequence shown here is derived from an EMBL/GenBank/DDBJ whole genome shotgun (WGS) entry which is preliminary data.</text>
</comment>
<dbReference type="InterPro" id="IPR024783">
    <property type="entry name" value="TORC_N"/>
</dbReference>
<evidence type="ECO:0000259" key="11">
    <source>
        <dbReference type="Pfam" id="PF12884"/>
    </source>
</evidence>
<feature type="region of interest" description="Disordered" evidence="10">
    <location>
        <begin position="40"/>
        <end position="75"/>
    </location>
</feature>
<keyword evidence="8" id="KW-0804">Transcription</keyword>
<evidence type="ECO:0000256" key="9">
    <source>
        <dbReference type="ARBA" id="ARBA00023242"/>
    </source>
</evidence>
<dbReference type="EMBL" id="CAJGYM010000018">
    <property type="protein sequence ID" value="CAD6190822.1"/>
    <property type="molecule type" value="Genomic_DNA"/>
</dbReference>
<evidence type="ECO:0000313" key="12">
    <source>
        <dbReference type="EMBL" id="CAD6190822.1"/>
    </source>
</evidence>
<keyword evidence="4" id="KW-0963">Cytoplasm</keyword>
<name>A0A8S1H659_9PELO</name>
<keyword evidence="13" id="KW-1185">Reference proteome</keyword>
<evidence type="ECO:0000256" key="10">
    <source>
        <dbReference type="SAM" id="MobiDB-lite"/>
    </source>
</evidence>
<feature type="region of interest" description="Disordered" evidence="10">
    <location>
        <begin position="96"/>
        <end position="131"/>
    </location>
</feature>
<dbReference type="Pfam" id="PF12884">
    <property type="entry name" value="TORC_N"/>
    <property type="match status" value="1"/>
</dbReference>
<dbReference type="GO" id="GO:0051289">
    <property type="term" value="P:protein homotetramerization"/>
    <property type="evidence" value="ECO:0007669"/>
    <property type="project" value="InterPro"/>
</dbReference>
<feature type="compositionally biased region" description="Polar residues" evidence="10">
    <location>
        <begin position="288"/>
        <end position="300"/>
    </location>
</feature>
<evidence type="ECO:0000256" key="5">
    <source>
        <dbReference type="ARBA" id="ARBA00022553"/>
    </source>
</evidence>
<keyword evidence="9" id="KW-0539">Nucleus</keyword>
<feature type="region of interest" description="Disordered" evidence="10">
    <location>
        <begin position="256"/>
        <end position="343"/>
    </location>
</feature>
<dbReference type="GO" id="GO:0005634">
    <property type="term" value="C:nucleus"/>
    <property type="evidence" value="ECO:0007669"/>
    <property type="project" value="UniProtKB-SubCell"/>
</dbReference>
<evidence type="ECO:0000256" key="8">
    <source>
        <dbReference type="ARBA" id="ARBA00023163"/>
    </source>
</evidence>
<dbReference type="GO" id="GO:0005737">
    <property type="term" value="C:cytoplasm"/>
    <property type="evidence" value="ECO:0007669"/>
    <property type="project" value="UniProtKB-SubCell"/>
</dbReference>
<feature type="compositionally biased region" description="Polar residues" evidence="10">
    <location>
        <begin position="313"/>
        <end position="343"/>
    </location>
</feature>
<evidence type="ECO:0000256" key="1">
    <source>
        <dbReference type="ARBA" id="ARBA00004123"/>
    </source>
</evidence>
<gene>
    <name evidence="12" type="ORF">CAUJ_LOCUS6741</name>
</gene>
<evidence type="ECO:0000313" key="13">
    <source>
        <dbReference type="Proteomes" id="UP000835052"/>
    </source>
</evidence>
<dbReference type="Proteomes" id="UP000835052">
    <property type="component" value="Unassembled WGS sequence"/>
</dbReference>
<dbReference type="GO" id="GO:0045944">
    <property type="term" value="P:positive regulation of transcription by RNA polymerase II"/>
    <property type="evidence" value="ECO:0007669"/>
    <property type="project" value="TreeGrafter"/>
</dbReference>
<keyword evidence="6" id="KW-0805">Transcription regulation</keyword>
<sequence>MRMSSSGGTPRKFSEKIAIIERKQNEDVNNFEDIMREVRSITHDGPSDSQPLGGPMAIPGGLHPPQPWNSLGGSLPNVHQMPSYQPPPWAPWPHEMSGRPVGDHRSRSPEHHPGVGHLYHPYGRGQRSPDRVPPLHPHYGYPPHQHNLLQPDNWNQINRARSDPAIHNMPMPPPPLMPHHPPFHHHPFMPGPSGMHQGMPPPNQQNSPLQSPVMNNQMMHPMYGFPPPNGSPLQSPMGSPHGSSLMLDGRTTPMMELSPPGMHDFQNEAGSLPNLQQTSNGHPGPQYYHQTVGQRHSTATCGPRLAPGPVLTPESQSAPTSPHNSLDPNAQPQWPTRTFSNSPESLDIPKLVLTNAEGAPGQQLECFNDLQHLTLDANDMNLLCNGDAQPDLHEPQLLQN</sequence>
<evidence type="ECO:0000256" key="2">
    <source>
        <dbReference type="ARBA" id="ARBA00004496"/>
    </source>
</evidence>
<evidence type="ECO:0000256" key="6">
    <source>
        <dbReference type="ARBA" id="ARBA00023015"/>
    </source>
</evidence>
<feature type="compositionally biased region" description="Basic and acidic residues" evidence="10">
    <location>
        <begin position="101"/>
        <end position="113"/>
    </location>
</feature>
<evidence type="ECO:0000256" key="3">
    <source>
        <dbReference type="ARBA" id="ARBA00007167"/>
    </source>
</evidence>
<dbReference type="PANTHER" id="PTHR13589:SF15">
    <property type="entry name" value="CREB-REGULATED TRANSCRIPTION COACTIVATOR, ISOFORM B"/>
    <property type="match status" value="1"/>
</dbReference>
<comment type="subcellular location">
    <subcellularLocation>
        <location evidence="2">Cytoplasm</location>
    </subcellularLocation>
    <subcellularLocation>
        <location evidence="1">Nucleus</location>
    </subcellularLocation>
</comment>